<keyword evidence="2" id="KW-1185">Reference proteome</keyword>
<accession>A0A8J6EFN3</accession>
<sequence>MLLLVEGGTDVNAQPNGCCFSVARKSPRRLSDKQHDGGRMGEVMACILTSRGCCGFLCITRRYLSMGVSIDVIYDGFRIV</sequence>
<evidence type="ECO:0000313" key="1">
    <source>
        <dbReference type="EMBL" id="KAG9468134.1"/>
    </source>
</evidence>
<dbReference type="Proteomes" id="UP000770717">
    <property type="component" value="Unassembled WGS sequence"/>
</dbReference>
<proteinExistence type="predicted"/>
<dbReference type="AlphaFoldDB" id="A0A8J6EFN3"/>
<organism evidence="1 2">
    <name type="scientific">Eleutherodactylus coqui</name>
    <name type="common">Puerto Rican coqui</name>
    <dbReference type="NCBI Taxonomy" id="57060"/>
    <lineage>
        <taxon>Eukaryota</taxon>
        <taxon>Metazoa</taxon>
        <taxon>Chordata</taxon>
        <taxon>Craniata</taxon>
        <taxon>Vertebrata</taxon>
        <taxon>Euteleostomi</taxon>
        <taxon>Amphibia</taxon>
        <taxon>Batrachia</taxon>
        <taxon>Anura</taxon>
        <taxon>Neobatrachia</taxon>
        <taxon>Hyloidea</taxon>
        <taxon>Eleutherodactylidae</taxon>
        <taxon>Eleutherodactylinae</taxon>
        <taxon>Eleutherodactylus</taxon>
        <taxon>Eleutherodactylus</taxon>
    </lineage>
</organism>
<protein>
    <submittedName>
        <fullName evidence="1">Uncharacterized protein</fullName>
    </submittedName>
</protein>
<comment type="caution">
    <text evidence="1">The sequence shown here is derived from an EMBL/GenBank/DDBJ whole genome shotgun (WGS) entry which is preliminary data.</text>
</comment>
<name>A0A8J6EFN3_ELECQ</name>
<dbReference type="EMBL" id="WNTK01001039">
    <property type="protein sequence ID" value="KAG9468134.1"/>
    <property type="molecule type" value="Genomic_DNA"/>
</dbReference>
<evidence type="ECO:0000313" key="2">
    <source>
        <dbReference type="Proteomes" id="UP000770717"/>
    </source>
</evidence>
<reference evidence="1" key="1">
    <citation type="thesis" date="2020" institute="ProQuest LLC" country="789 East Eisenhower Parkway, Ann Arbor, MI, USA">
        <title>Comparative Genomics and Chromosome Evolution.</title>
        <authorList>
            <person name="Mudd A.B."/>
        </authorList>
    </citation>
    <scope>NUCLEOTIDE SEQUENCE</scope>
    <source>
        <strain evidence="1">HN-11 Male</strain>
        <tissue evidence="1">Kidney and liver</tissue>
    </source>
</reference>
<gene>
    <name evidence="1" type="ORF">GDO78_013710</name>
</gene>